<name>A0A2T7P3T0_POMCA</name>
<dbReference type="EMBL" id="PZQS01000006">
    <property type="protein sequence ID" value="PVD28085.1"/>
    <property type="molecule type" value="Genomic_DNA"/>
</dbReference>
<feature type="compositionally biased region" description="Basic and acidic residues" evidence="1">
    <location>
        <begin position="113"/>
        <end position="125"/>
    </location>
</feature>
<protein>
    <submittedName>
        <fullName evidence="2">Uncharacterized protein</fullName>
    </submittedName>
</protein>
<organism evidence="2 3">
    <name type="scientific">Pomacea canaliculata</name>
    <name type="common">Golden apple snail</name>
    <dbReference type="NCBI Taxonomy" id="400727"/>
    <lineage>
        <taxon>Eukaryota</taxon>
        <taxon>Metazoa</taxon>
        <taxon>Spiralia</taxon>
        <taxon>Lophotrochozoa</taxon>
        <taxon>Mollusca</taxon>
        <taxon>Gastropoda</taxon>
        <taxon>Caenogastropoda</taxon>
        <taxon>Architaenioglossa</taxon>
        <taxon>Ampullarioidea</taxon>
        <taxon>Ampullariidae</taxon>
        <taxon>Pomacea</taxon>
    </lineage>
</organism>
<dbReference type="AlphaFoldDB" id="A0A2T7P3T0"/>
<dbReference type="Proteomes" id="UP000245119">
    <property type="component" value="Linkage Group LG6"/>
</dbReference>
<feature type="compositionally biased region" description="Polar residues" evidence="1">
    <location>
        <begin position="326"/>
        <end position="338"/>
    </location>
</feature>
<evidence type="ECO:0000313" key="2">
    <source>
        <dbReference type="EMBL" id="PVD28085.1"/>
    </source>
</evidence>
<accession>A0A2T7P3T0</accession>
<feature type="compositionally biased region" description="Polar residues" evidence="1">
    <location>
        <begin position="78"/>
        <end position="89"/>
    </location>
</feature>
<evidence type="ECO:0000256" key="1">
    <source>
        <dbReference type="SAM" id="MobiDB-lite"/>
    </source>
</evidence>
<proteinExistence type="predicted"/>
<feature type="compositionally biased region" description="Basic and acidic residues" evidence="1">
    <location>
        <begin position="290"/>
        <end position="302"/>
    </location>
</feature>
<reference evidence="2 3" key="1">
    <citation type="submission" date="2018-04" db="EMBL/GenBank/DDBJ databases">
        <title>The genome of golden apple snail Pomacea canaliculata provides insight into stress tolerance and invasive adaptation.</title>
        <authorList>
            <person name="Liu C."/>
            <person name="Liu B."/>
            <person name="Ren Y."/>
            <person name="Zhang Y."/>
            <person name="Wang H."/>
            <person name="Li S."/>
            <person name="Jiang F."/>
            <person name="Yin L."/>
            <person name="Zhang G."/>
            <person name="Qian W."/>
            <person name="Fan W."/>
        </authorList>
    </citation>
    <scope>NUCLEOTIDE SEQUENCE [LARGE SCALE GENOMIC DNA]</scope>
    <source>
        <strain evidence="2">SZHN2017</strain>
        <tissue evidence="2">Muscle</tissue>
    </source>
</reference>
<comment type="caution">
    <text evidence="2">The sequence shown here is derived from an EMBL/GenBank/DDBJ whole genome shotgun (WGS) entry which is preliminary data.</text>
</comment>
<feature type="region of interest" description="Disordered" evidence="1">
    <location>
        <begin position="1"/>
        <end position="141"/>
    </location>
</feature>
<evidence type="ECO:0000313" key="3">
    <source>
        <dbReference type="Proteomes" id="UP000245119"/>
    </source>
</evidence>
<feature type="compositionally biased region" description="Basic and acidic residues" evidence="1">
    <location>
        <begin position="24"/>
        <end position="64"/>
    </location>
</feature>
<feature type="compositionally biased region" description="Basic and acidic residues" evidence="1">
    <location>
        <begin position="168"/>
        <end position="181"/>
    </location>
</feature>
<feature type="region of interest" description="Disordered" evidence="1">
    <location>
        <begin position="478"/>
        <end position="504"/>
    </location>
</feature>
<gene>
    <name evidence="2" type="ORF">C0Q70_10666</name>
</gene>
<sequence>MQSNDQLSVIARKDAMNGTVKHAVQHEDKISTPDKNESYLIKLDHREERKIVREGPAEHEEEKVQNSNKSCDIDTHNSIENSPSRQTSGPPEPHTFSRAPSPTDEGTSYAGPTEHDESEKQEEKIISVCSVNSDPEDVSNNGWALKSTLSKKFGSLWGLEVTTLKSGPTEHDEHALPREPTENDDSGQFYDPVDRSSECFSLFQDPPLPSHPDEFTGVISVSFERPAQQDKVCAHVGSDRKAVSFVVRVDARGGENEENTEWQRQLVTGLCHMDPSDCQRKCTRAQKQQACRDDRSDGDKQQRTVTRMKRSRAASNNHQPGPASQGYRTRTSTANYSKRNAKNRLELPKGSSPVQPHDTNYELVPRGLLSETDCSSVRSDGPLSADTCRSQAQLPASPLFQPESDNFDVVVHREGPSGRRGETPACPNALRAVRLRRQAVWADGWPAVNLQTVRTTREGTIVDLQTLDVDMHSPLHEAEQGSNEYIKSHKHGSEPMDTPYYTLQ</sequence>
<keyword evidence="3" id="KW-1185">Reference proteome</keyword>
<feature type="compositionally biased region" description="Polar residues" evidence="1">
    <location>
        <begin position="129"/>
        <end position="141"/>
    </location>
</feature>
<feature type="region of interest" description="Disordered" evidence="1">
    <location>
        <begin position="286"/>
        <end position="360"/>
    </location>
</feature>
<feature type="region of interest" description="Disordered" evidence="1">
    <location>
        <begin position="164"/>
        <end position="191"/>
    </location>
</feature>